<sequence>MKNGLTALEILVALAILALLATLSISSFDKIQRVVYLDGAVESVTSLIREARTKTLASEDSSQYGVYFESGRAVLFKGAEFSEGFPDNKTYVVPEKAEIINVSFPLSSVVFKKLTGDAEGIGDVSVKIKNSYNLKKISVNEVGLVYVE</sequence>
<evidence type="ECO:0000313" key="1">
    <source>
        <dbReference type="EMBL" id="OGZ31343.1"/>
    </source>
</evidence>
<reference evidence="1 2" key="1">
    <citation type="journal article" date="2016" name="Nat. Commun.">
        <title>Thousands of microbial genomes shed light on interconnected biogeochemical processes in an aquifer system.</title>
        <authorList>
            <person name="Anantharaman K."/>
            <person name="Brown C.T."/>
            <person name="Hug L.A."/>
            <person name="Sharon I."/>
            <person name="Castelle C.J."/>
            <person name="Probst A.J."/>
            <person name="Thomas B.C."/>
            <person name="Singh A."/>
            <person name="Wilkins M.J."/>
            <person name="Karaoz U."/>
            <person name="Brodie E.L."/>
            <person name="Williams K.H."/>
            <person name="Hubbard S.S."/>
            <person name="Banfield J.F."/>
        </authorList>
    </citation>
    <scope>NUCLEOTIDE SEQUENCE [LARGE SCALE GENOMIC DNA]</scope>
</reference>
<evidence type="ECO:0000313" key="2">
    <source>
        <dbReference type="Proteomes" id="UP000177486"/>
    </source>
</evidence>
<proteinExistence type="predicted"/>
<organism evidence="1 2">
    <name type="scientific">Candidatus Niyogibacteria bacterium RIFCSPLOWO2_01_FULL_45_48</name>
    <dbReference type="NCBI Taxonomy" id="1801724"/>
    <lineage>
        <taxon>Bacteria</taxon>
        <taxon>Candidatus Niyogiibacteriota</taxon>
    </lineage>
</organism>
<dbReference type="AlphaFoldDB" id="A0A1G2F015"/>
<protein>
    <recommendedName>
        <fullName evidence="3">General secretion pathway GspH domain-containing protein</fullName>
    </recommendedName>
</protein>
<dbReference type="EMBL" id="MHMQ01000003">
    <property type="protein sequence ID" value="OGZ31343.1"/>
    <property type="molecule type" value="Genomic_DNA"/>
</dbReference>
<dbReference type="InterPro" id="IPR012902">
    <property type="entry name" value="N_methyl_site"/>
</dbReference>
<name>A0A1G2F015_9BACT</name>
<dbReference type="Proteomes" id="UP000177486">
    <property type="component" value="Unassembled WGS sequence"/>
</dbReference>
<gene>
    <name evidence="1" type="ORF">A2931_03165</name>
</gene>
<evidence type="ECO:0008006" key="3">
    <source>
        <dbReference type="Google" id="ProtNLM"/>
    </source>
</evidence>
<accession>A0A1G2F015</accession>
<dbReference type="NCBIfam" id="TIGR02532">
    <property type="entry name" value="IV_pilin_GFxxxE"/>
    <property type="match status" value="1"/>
</dbReference>
<comment type="caution">
    <text evidence="1">The sequence shown here is derived from an EMBL/GenBank/DDBJ whole genome shotgun (WGS) entry which is preliminary data.</text>
</comment>